<dbReference type="WBParaSite" id="PSAMB.scaffold83size83542.g1560.t1">
    <property type="protein sequence ID" value="PSAMB.scaffold83size83542.g1560.t1"/>
    <property type="gene ID" value="PSAMB.scaffold83size83542.g1560"/>
</dbReference>
<evidence type="ECO:0000313" key="1">
    <source>
        <dbReference type="Proteomes" id="UP000887566"/>
    </source>
</evidence>
<keyword evidence="1" id="KW-1185">Reference proteome</keyword>
<protein>
    <submittedName>
        <fullName evidence="2">Uncharacterized protein</fullName>
    </submittedName>
</protein>
<dbReference type="AlphaFoldDB" id="A0A914XHR9"/>
<reference evidence="2" key="1">
    <citation type="submission" date="2022-11" db="UniProtKB">
        <authorList>
            <consortium name="WormBaseParasite"/>
        </authorList>
    </citation>
    <scope>IDENTIFICATION</scope>
</reference>
<organism evidence="1 2">
    <name type="scientific">Plectus sambesii</name>
    <dbReference type="NCBI Taxonomy" id="2011161"/>
    <lineage>
        <taxon>Eukaryota</taxon>
        <taxon>Metazoa</taxon>
        <taxon>Ecdysozoa</taxon>
        <taxon>Nematoda</taxon>
        <taxon>Chromadorea</taxon>
        <taxon>Plectida</taxon>
        <taxon>Plectina</taxon>
        <taxon>Plectoidea</taxon>
        <taxon>Plectidae</taxon>
        <taxon>Plectus</taxon>
    </lineage>
</organism>
<accession>A0A914XHR9</accession>
<dbReference type="Proteomes" id="UP000887566">
    <property type="component" value="Unplaced"/>
</dbReference>
<sequence>MQLNFPSQVKFLRWKEDLQKTTHSLFMQWTGLSKKGIVIFYCCRAGERPCQEKGLEDGVGNDHFSVDMAINKFTELGESNPIFYYHPRTAESDTFARGMQTTMQRRLLDEFGSNVMCIDVICLGATLSSTRLRRTTGRFKGLYLGVTYIIEL</sequence>
<evidence type="ECO:0000313" key="2">
    <source>
        <dbReference type="WBParaSite" id="PSAMB.scaffold83size83542.g1560.t1"/>
    </source>
</evidence>
<name>A0A914XHR9_9BILA</name>
<proteinExistence type="predicted"/>